<sequence>MILHIRGGLFYLLTVILRHLGHTALDGCAVPKQWAYSEAPTHLPLVKHSQHS</sequence>
<dbReference type="EMBL" id="CATNWA010015188">
    <property type="protein sequence ID" value="CAI9580443.1"/>
    <property type="molecule type" value="Genomic_DNA"/>
</dbReference>
<gene>
    <name evidence="2" type="ORF">SPARVUS_LOCUS9281446</name>
</gene>
<name>A0ABN9EAI0_9NEOB</name>
<dbReference type="Proteomes" id="UP001162483">
    <property type="component" value="Unassembled WGS sequence"/>
</dbReference>
<evidence type="ECO:0000313" key="2">
    <source>
        <dbReference type="EMBL" id="CAI9580443.1"/>
    </source>
</evidence>
<keyword evidence="3" id="KW-1185">Reference proteome</keyword>
<keyword evidence="1" id="KW-0732">Signal</keyword>
<evidence type="ECO:0000313" key="3">
    <source>
        <dbReference type="Proteomes" id="UP001162483"/>
    </source>
</evidence>
<accession>A0ABN9EAI0</accession>
<proteinExistence type="predicted"/>
<feature type="signal peptide" evidence="1">
    <location>
        <begin position="1"/>
        <end position="23"/>
    </location>
</feature>
<comment type="caution">
    <text evidence="2">The sequence shown here is derived from an EMBL/GenBank/DDBJ whole genome shotgun (WGS) entry which is preliminary data.</text>
</comment>
<protein>
    <submittedName>
        <fullName evidence="2">Uncharacterized protein</fullName>
    </submittedName>
</protein>
<organism evidence="2 3">
    <name type="scientific">Staurois parvus</name>
    <dbReference type="NCBI Taxonomy" id="386267"/>
    <lineage>
        <taxon>Eukaryota</taxon>
        <taxon>Metazoa</taxon>
        <taxon>Chordata</taxon>
        <taxon>Craniata</taxon>
        <taxon>Vertebrata</taxon>
        <taxon>Euteleostomi</taxon>
        <taxon>Amphibia</taxon>
        <taxon>Batrachia</taxon>
        <taxon>Anura</taxon>
        <taxon>Neobatrachia</taxon>
        <taxon>Ranoidea</taxon>
        <taxon>Ranidae</taxon>
        <taxon>Staurois</taxon>
    </lineage>
</organism>
<reference evidence="2" key="1">
    <citation type="submission" date="2023-05" db="EMBL/GenBank/DDBJ databases">
        <authorList>
            <person name="Stuckert A."/>
        </authorList>
    </citation>
    <scope>NUCLEOTIDE SEQUENCE</scope>
</reference>
<evidence type="ECO:0000256" key="1">
    <source>
        <dbReference type="SAM" id="SignalP"/>
    </source>
</evidence>
<feature type="chain" id="PRO_5047356335" evidence="1">
    <location>
        <begin position="24"/>
        <end position="52"/>
    </location>
</feature>